<reference evidence="1" key="1">
    <citation type="submission" date="2022-10" db="EMBL/GenBank/DDBJ databases">
        <title>The WGS of Solirubrobacter ginsenosidimutans DSM 21036.</title>
        <authorList>
            <person name="Jiang Z."/>
        </authorList>
    </citation>
    <scope>NUCLEOTIDE SEQUENCE</scope>
    <source>
        <strain evidence="1">DSM 21036</strain>
    </source>
</reference>
<gene>
    <name evidence="1" type="ORF">OM076_18535</name>
</gene>
<keyword evidence="2" id="KW-1185">Reference proteome</keyword>
<dbReference type="AlphaFoldDB" id="A0A9X3MVY4"/>
<sequence length="357" mass="39609">MSATTETTSQPGPFGFARMAGSSIAGHDAAPWVTDFLNAAYYRRPVEERDVDDLRFAFGVLTTHWYRSHPSRRLRLTDLAAFHRAFGSERFSTDESARGVLSREALERGAAALIGDWFPAAYADDARRAWGMAFPTVEEREAYDPSFRLELAKLGELTAESAPLDEQVWHTYPPVEMPDAGAVIAALTRPETWPDYASEIGRFTPLRPGGLAGQTFEIEVAANTRTALPVFTRGYVTITTLVTPDDPAALGAWFEALEDGMARYGRDEPRVLPEGAEPLVGFDLTTHRGHFMGSGHNRLTLYTHEGRTWVKAAGTWDPMPWHLDKAYRTAGEAAQHAFWGDDAELSMLRQFALTLAR</sequence>
<dbReference type="Proteomes" id="UP001149140">
    <property type="component" value="Unassembled WGS sequence"/>
</dbReference>
<protein>
    <submittedName>
        <fullName evidence="1">Uncharacterized protein</fullName>
    </submittedName>
</protein>
<dbReference type="EMBL" id="JAPDOD010000017">
    <property type="protein sequence ID" value="MDA0162277.1"/>
    <property type="molecule type" value="Genomic_DNA"/>
</dbReference>
<comment type="caution">
    <text evidence="1">The sequence shown here is derived from an EMBL/GenBank/DDBJ whole genome shotgun (WGS) entry which is preliminary data.</text>
</comment>
<evidence type="ECO:0000313" key="1">
    <source>
        <dbReference type="EMBL" id="MDA0162277.1"/>
    </source>
</evidence>
<accession>A0A9X3MVY4</accession>
<proteinExistence type="predicted"/>
<dbReference type="RefSeq" id="WP_270041512.1">
    <property type="nucleotide sequence ID" value="NZ_JAPDOD010000017.1"/>
</dbReference>
<organism evidence="1 2">
    <name type="scientific">Solirubrobacter ginsenosidimutans</name>
    <dbReference type="NCBI Taxonomy" id="490573"/>
    <lineage>
        <taxon>Bacteria</taxon>
        <taxon>Bacillati</taxon>
        <taxon>Actinomycetota</taxon>
        <taxon>Thermoleophilia</taxon>
        <taxon>Solirubrobacterales</taxon>
        <taxon>Solirubrobacteraceae</taxon>
        <taxon>Solirubrobacter</taxon>
    </lineage>
</organism>
<name>A0A9X3MVY4_9ACTN</name>
<evidence type="ECO:0000313" key="2">
    <source>
        <dbReference type="Proteomes" id="UP001149140"/>
    </source>
</evidence>